<dbReference type="Pfam" id="PF25390">
    <property type="entry name" value="WD40_RLD"/>
    <property type="match status" value="1"/>
</dbReference>
<dbReference type="PANTHER" id="PTHR45982:SF1">
    <property type="entry name" value="REGULATOR OF CHROMOSOME CONDENSATION"/>
    <property type="match status" value="1"/>
</dbReference>
<evidence type="ECO:0000259" key="5">
    <source>
        <dbReference type="Pfam" id="PF25390"/>
    </source>
</evidence>
<dbReference type="InterPro" id="IPR000408">
    <property type="entry name" value="Reg_chr_condens"/>
</dbReference>
<protein>
    <recommendedName>
        <fullName evidence="5">RCC1-like domain-containing protein</fullName>
    </recommendedName>
</protein>
<feature type="region of interest" description="Disordered" evidence="4">
    <location>
        <begin position="1"/>
        <end position="44"/>
    </location>
</feature>
<accession>A0A1E4STD0</accession>
<dbReference type="EMBL" id="KV453875">
    <property type="protein sequence ID" value="ODV82760.1"/>
    <property type="molecule type" value="Genomic_DNA"/>
</dbReference>
<dbReference type="InterPro" id="IPR058923">
    <property type="entry name" value="RCC1-like_dom"/>
</dbReference>
<organism evidence="6 7">
    <name type="scientific">[Candida] arabinofermentans NRRL YB-2248</name>
    <dbReference type="NCBI Taxonomy" id="983967"/>
    <lineage>
        <taxon>Eukaryota</taxon>
        <taxon>Fungi</taxon>
        <taxon>Dikarya</taxon>
        <taxon>Ascomycota</taxon>
        <taxon>Saccharomycotina</taxon>
        <taxon>Pichiomycetes</taxon>
        <taxon>Pichiales</taxon>
        <taxon>Pichiaceae</taxon>
        <taxon>Ogataea</taxon>
        <taxon>Ogataea/Candida clade</taxon>
    </lineage>
</organism>
<dbReference type="PROSITE" id="PS00626">
    <property type="entry name" value="RCC1_2"/>
    <property type="match status" value="4"/>
</dbReference>
<dbReference type="AlphaFoldDB" id="A0A1E4STD0"/>
<gene>
    <name evidence="6" type="ORF">CANARDRAFT_239627</name>
</gene>
<keyword evidence="2" id="KW-0677">Repeat</keyword>
<feature type="region of interest" description="Disordered" evidence="4">
    <location>
        <begin position="136"/>
        <end position="172"/>
    </location>
</feature>
<keyword evidence="1" id="KW-0344">Guanine-nucleotide releasing factor</keyword>
<proteinExistence type="predicted"/>
<feature type="repeat" description="RCC1" evidence="3">
    <location>
        <begin position="251"/>
        <end position="303"/>
    </location>
</feature>
<dbReference type="PROSITE" id="PS50012">
    <property type="entry name" value="RCC1_3"/>
    <property type="match status" value="7"/>
</dbReference>
<dbReference type="OrthoDB" id="61110at2759"/>
<feature type="repeat" description="RCC1" evidence="3">
    <location>
        <begin position="66"/>
        <end position="122"/>
    </location>
</feature>
<evidence type="ECO:0000256" key="2">
    <source>
        <dbReference type="ARBA" id="ARBA00022737"/>
    </source>
</evidence>
<dbReference type="SUPFAM" id="SSF50985">
    <property type="entry name" value="RCC1/BLIP-II"/>
    <property type="match status" value="1"/>
</dbReference>
<dbReference type="PRINTS" id="PR00633">
    <property type="entry name" value="RCCNDNSATION"/>
</dbReference>
<dbReference type="PANTHER" id="PTHR45982">
    <property type="entry name" value="REGULATOR OF CHROMOSOME CONDENSATION"/>
    <property type="match status" value="1"/>
</dbReference>
<feature type="repeat" description="RCC1" evidence="3">
    <location>
        <begin position="425"/>
        <end position="479"/>
    </location>
</feature>
<feature type="repeat" description="RCC1" evidence="3">
    <location>
        <begin position="304"/>
        <end position="359"/>
    </location>
</feature>
<reference evidence="7" key="1">
    <citation type="submission" date="2016-04" db="EMBL/GenBank/DDBJ databases">
        <title>Comparative genomics of biotechnologically important yeasts.</title>
        <authorList>
            <consortium name="DOE Joint Genome Institute"/>
            <person name="Riley R."/>
            <person name="Haridas S."/>
            <person name="Wolfe K.H."/>
            <person name="Lopes M.R."/>
            <person name="Hittinger C.T."/>
            <person name="Goker M."/>
            <person name="Salamov A."/>
            <person name="Wisecaver J."/>
            <person name="Long T.M."/>
            <person name="Aerts A.L."/>
            <person name="Barry K."/>
            <person name="Choi C."/>
            <person name="Clum A."/>
            <person name="Coughlan A.Y."/>
            <person name="Deshpande S."/>
            <person name="Douglass A.P."/>
            <person name="Hanson S.J."/>
            <person name="Klenk H.-P."/>
            <person name="Labutti K."/>
            <person name="Lapidus A."/>
            <person name="Lindquist E."/>
            <person name="Lipzen A."/>
            <person name="Meier-Kolthoff J.P."/>
            <person name="Ohm R.A."/>
            <person name="Otillar R.P."/>
            <person name="Pangilinan J."/>
            <person name="Peng Y."/>
            <person name="Rokas A."/>
            <person name="Rosa C.A."/>
            <person name="Scheuner C."/>
            <person name="Sibirny A.A."/>
            <person name="Slot J.C."/>
            <person name="Stielow J.B."/>
            <person name="Sun H."/>
            <person name="Kurtzman C.P."/>
            <person name="Blackwell M."/>
            <person name="Grigoriev I.V."/>
            <person name="Jeffries T.W."/>
        </authorList>
    </citation>
    <scope>NUCLEOTIDE SEQUENCE [LARGE SCALE GENOMIC DNA]</scope>
    <source>
        <strain evidence="7">NRRL YB-2248</strain>
    </source>
</reference>
<feature type="compositionally biased region" description="Basic and acidic residues" evidence="4">
    <location>
        <begin position="1"/>
        <end position="10"/>
    </location>
</feature>
<feature type="repeat" description="RCC1" evidence="3">
    <location>
        <begin position="123"/>
        <end position="197"/>
    </location>
</feature>
<feature type="repeat" description="RCC1" evidence="3">
    <location>
        <begin position="360"/>
        <end position="424"/>
    </location>
</feature>
<dbReference type="Gene3D" id="2.130.10.30">
    <property type="entry name" value="Regulator of chromosome condensation 1/beta-lactamase-inhibitor protein II"/>
    <property type="match status" value="1"/>
</dbReference>
<evidence type="ECO:0000256" key="1">
    <source>
        <dbReference type="ARBA" id="ARBA00022658"/>
    </source>
</evidence>
<evidence type="ECO:0000256" key="4">
    <source>
        <dbReference type="SAM" id="MobiDB-lite"/>
    </source>
</evidence>
<name>A0A1E4STD0_9ASCO</name>
<sequence length="500" mass="53935">MVALTRKESPEVAANGKKREASDLVSEGNDVPTPAKKAKHSQSLQSIKASRLKSINELPTAKTELLDVFVWGTGSMCELGLGPEAKTKEVKRPRLNPFLKKEDVGIVDIVAGGMHSLALDHKNQLWSWGGNDSGVLGRDTSGAGNEQLRSADADDDDEDGDLNPVESTPGLVEGLPKDKKIIQLAATDNLSAVLLETGEVYAWGTFRCNEGILGFNKDVNIQKTPTKIPDFENIVQLASGKDHLLGLDIKGIVYAWGNGQQYQLGRKILERTRMSSLEPRAFGLKKCKFVGSGEFHSFAITTDGKVLAWGLNQYGQCGTDAHIEDGAVVEKPTEIKQLTGKDIVYITGGEHHTLALASNGDVYTFGRYDMKEIGIEENKLPKDDCVSDKHGNVRSLPVPTKLTTLPPCKAVAAGSHHSVAVTKDGIAFSWGFADTYALGLGNLDEDVAKPTRINNTATKEHDIKLVALGGQFSLSAGTKMDEDAAEDRLDAIEAFEEGQN</sequence>
<feature type="repeat" description="RCC1" evidence="3">
    <location>
        <begin position="198"/>
        <end position="250"/>
    </location>
</feature>
<evidence type="ECO:0000256" key="3">
    <source>
        <dbReference type="PROSITE-ProRule" id="PRU00235"/>
    </source>
</evidence>
<dbReference type="InterPro" id="IPR051553">
    <property type="entry name" value="Ran_GTPase-activating"/>
</dbReference>
<dbReference type="GO" id="GO:0005737">
    <property type="term" value="C:cytoplasm"/>
    <property type="evidence" value="ECO:0007669"/>
    <property type="project" value="TreeGrafter"/>
</dbReference>
<feature type="domain" description="RCC1-like" evidence="5">
    <location>
        <begin position="67"/>
        <end position="474"/>
    </location>
</feature>
<dbReference type="InterPro" id="IPR009091">
    <property type="entry name" value="RCC1/BLIP-II"/>
</dbReference>
<dbReference type="Proteomes" id="UP000094801">
    <property type="component" value="Unassembled WGS sequence"/>
</dbReference>
<evidence type="ECO:0000313" key="6">
    <source>
        <dbReference type="EMBL" id="ODV82760.1"/>
    </source>
</evidence>
<keyword evidence="7" id="KW-1185">Reference proteome</keyword>
<dbReference type="GO" id="GO:0005085">
    <property type="term" value="F:guanyl-nucleotide exchange factor activity"/>
    <property type="evidence" value="ECO:0007669"/>
    <property type="project" value="TreeGrafter"/>
</dbReference>
<dbReference type="PROSITE" id="PS00625">
    <property type="entry name" value="RCC1_1"/>
    <property type="match status" value="1"/>
</dbReference>
<evidence type="ECO:0000313" key="7">
    <source>
        <dbReference type="Proteomes" id="UP000094801"/>
    </source>
</evidence>
<dbReference type="STRING" id="983967.A0A1E4STD0"/>